<gene>
    <name evidence="4" type="ORF">ENG92_06425</name>
</gene>
<accession>A0A831NZK6</accession>
<organism evidence="4">
    <name type="scientific">Thiolapillus brandeum</name>
    <dbReference type="NCBI Taxonomy" id="1076588"/>
    <lineage>
        <taxon>Bacteria</taxon>
        <taxon>Pseudomonadati</taxon>
        <taxon>Pseudomonadota</taxon>
        <taxon>Gammaproteobacteria</taxon>
        <taxon>Chromatiales</taxon>
        <taxon>Sedimenticolaceae</taxon>
        <taxon>Thiolapillus</taxon>
    </lineage>
</organism>
<comment type="caution">
    <text evidence="4">The sequence shown here is derived from an EMBL/GenBank/DDBJ whole genome shotgun (WGS) entry which is preliminary data.</text>
</comment>
<dbReference type="InterPro" id="IPR029061">
    <property type="entry name" value="THDP-binding"/>
</dbReference>
<dbReference type="EMBL" id="DRCV01000285">
    <property type="protein sequence ID" value="HDK38634.1"/>
    <property type="molecule type" value="Genomic_DNA"/>
</dbReference>
<dbReference type="SUPFAM" id="SSF52518">
    <property type="entry name" value="Thiamin diphosphate-binding fold (THDP-binding)"/>
    <property type="match status" value="1"/>
</dbReference>
<sequence length="305" mass="34311">GMNEVSVVVTLYQRSGPSTGMPTRTEQGELQFAIHAGHGEFPRMVLASGDLNECFHDAVQAFNYAERYQMPVIHLLDKALTSTVQTVRPFDVKSVRIERGERYRVEEDQDVRCPRFAITESGISPRPLLGQPGEEHWLTGVEHTVEGRVNEDPLIREQMMEKRARKLRWAAHEIPIEEKLRIYGDPETPLTIVSWGSNKGAILDALVRLKTDGINARLLHLRMLWPFPTTELSDLLAEASSLVVVESNYSGQLAALMREQTGHACDHLIVKYSGRPFSGEALHKVLRAVHDGTAQQRIVVSNPYE</sequence>
<dbReference type="AlphaFoldDB" id="A0A831NZK6"/>
<keyword evidence="1" id="KW-0560">Oxidoreductase</keyword>
<evidence type="ECO:0008006" key="5">
    <source>
        <dbReference type="Google" id="ProtNLM"/>
    </source>
</evidence>
<evidence type="ECO:0000259" key="2">
    <source>
        <dbReference type="Pfam" id="PF01855"/>
    </source>
</evidence>
<dbReference type="Proteomes" id="UP000885822">
    <property type="component" value="Unassembled WGS sequence"/>
</dbReference>
<dbReference type="SUPFAM" id="SSF52922">
    <property type="entry name" value="TK C-terminal domain-like"/>
    <property type="match status" value="1"/>
</dbReference>
<proteinExistence type="predicted"/>
<dbReference type="InterPro" id="IPR009014">
    <property type="entry name" value="Transketo_C/PFOR_II"/>
</dbReference>
<dbReference type="Pfam" id="PF01855">
    <property type="entry name" value="POR_N"/>
    <property type="match status" value="1"/>
</dbReference>
<dbReference type="InterPro" id="IPR050722">
    <property type="entry name" value="Pyruvate:ferred/Flavod_OxRd"/>
</dbReference>
<evidence type="ECO:0000313" key="4">
    <source>
        <dbReference type="EMBL" id="HDK38634.1"/>
    </source>
</evidence>
<reference evidence="4" key="1">
    <citation type="journal article" date="2020" name="mSystems">
        <title>Genome- and Community-Level Interaction Insights into Carbon Utilization and Element Cycling Functions of Hydrothermarchaeota in Hydrothermal Sediment.</title>
        <authorList>
            <person name="Zhou Z."/>
            <person name="Liu Y."/>
            <person name="Xu W."/>
            <person name="Pan J."/>
            <person name="Luo Z.H."/>
            <person name="Li M."/>
        </authorList>
    </citation>
    <scope>NUCLEOTIDE SEQUENCE [LARGE SCALE GENOMIC DNA]</scope>
    <source>
        <strain evidence="4">HyVt-26</strain>
    </source>
</reference>
<dbReference type="Gene3D" id="3.40.50.920">
    <property type="match status" value="1"/>
</dbReference>
<evidence type="ECO:0000259" key="3">
    <source>
        <dbReference type="Pfam" id="PF17147"/>
    </source>
</evidence>
<dbReference type="CDD" id="cd07034">
    <property type="entry name" value="TPP_PYR_PFOR_IOR-alpha_like"/>
    <property type="match status" value="1"/>
</dbReference>
<dbReference type="InterPro" id="IPR002880">
    <property type="entry name" value="Pyrv_Fd/Flavodoxin_OxRdtase_N"/>
</dbReference>
<dbReference type="InterPro" id="IPR033412">
    <property type="entry name" value="PFOR_II"/>
</dbReference>
<feature type="domain" description="Pyruvate flavodoxin/ferredoxin oxidoreductase pyrimidine binding" evidence="2">
    <location>
        <begin position="2"/>
        <end position="152"/>
    </location>
</feature>
<dbReference type="GO" id="GO:0006979">
    <property type="term" value="P:response to oxidative stress"/>
    <property type="evidence" value="ECO:0007669"/>
    <property type="project" value="TreeGrafter"/>
</dbReference>
<dbReference type="Gene3D" id="3.40.50.970">
    <property type="match status" value="1"/>
</dbReference>
<feature type="domain" description="Pyruvate:ferredoxin oxidoreductase core" evidence="3">
    <location>
        <begin position="191"/>
        <end position="269"/>
    </location>
</feature>
<dbReference type="PANTHER" id="PTHR32154:SF16">
    <property type="entry name" value="PYRUVATE FLAVODOXIN_FERREDOXIN OXIDOREDUCTASE DOMAIN PROTEIN"/>
    <property type="match status" value="1"/>
</dbReference>
<evidence type="ECO:0000256" key="1">
    <source>
        <dbReference type="ARBA" id="ARBA00023002"/>
    </source>
</evidence>
<dbReference type="PANTHER" id="PTHR32154">
    <property type="entry name" value="PYRUVATE-FLAVODOXIN OXIDOREDUCTASE-RELATED"/>
    <property type="match status" value="1"/>
</dbReference>
<protein>
    <recommendedName>
        <fullName evidence="5">2-oxoacid:acceptor oxidoreductase subunit alpha</fullName>
    </recommendedName>
</protein>
<dbReference type="GO" id="GO:0016491">
    <property type="term" value="F:oxidoreductase activity"/>
    <property type="evidence" value="ECO:0007669"/>
    <property type="project" value="UniProtKB-KW"/>
</dbReference>
<name>A0A831NZK6_9GAMM</name>
<dbReference type="Pfam" id="PF17147">
    <property type="entry name" value="PFOR_II"/>
    <property type="match status" value="1"/>
</dbReference>
<feature type="non-terminal residue" evidence="4">
    <location>
        <position position="1"/>
    </location>
</feature>